<dbReference type="InterPro" id="IPR000651">
    <property type="entry name" value="Ras-like_Gua-exchang_fac_N"/>
</dbReference>
<feature type="compositionally biased region" description="Polar residues" evidence="1">
    <location>
        <begin position="268"/>
        <end position="303"/>
    </location>
</feature>
<name>A0A7D9DJK4_PARCT</name>
<dbReference type="CDD" id="cd00155">
    <property type="entry name" value="RasGEF"/>
    <property type="match status" value="1"/>
</dbReference>
<feature type="region of interest" description="Disordered" evidence="1">
    <location>
        <begin position="23"/>
        <end position="50"/>
    </location>
</feature>
<dbReference type="SUPFAM" id="SSF48366">
    <property type="entry name" value="Ras GEF"/>
    <property type="match status" value="1"/>
</dbReference>
<dbReference type="AlphaFoldDB" id="A0A7D9DJK4"/>
<dbReference type="PROSITE" id="PS50212">
    <property type="entry name" value="RASGEF_NTER"/>
    <property type="match status" value="1"/>
</dbReference>
<feature type="compositionally biased region" description="Polar residues" evidence="1">
    <location>
        <begin position="27"/>
        <end position="43"/>
    </location>
</feature>
<dbReference type="Pfam" id="PF00618">
    <property type="entry name" value="RasGEF_N"/>
    <property type="match status" value="1"/>
</dbReference>
<dbReference type="PANTHER" id="PTHR23113">
    <property type="entry name" value="GUANINE NUCLEOTIDE EXCHANGE FACTOR"/>
    <property type="match status" value="1"/>
</dbReference>
<dbReference type="Proteomes" id="UP001152795">
    <property type="component" value="Unassembled WGS sequence"/>
</dbReference>
<dbReference type="Gene3D" id="1.10.840.10">
    <property type="entry name" value="Ras guanine-nucleotide exchange factors catalytic domain"/>
    <property type="match status" value="1"/>
</dbReference>
<dbReference type="InterPro" id="IPR008937">
    <property type="entry name" value="Ras-like_GEF"/>
</dbReference>
<dbReference type="PROSITE" id="PS50009">
    <property type="entry name" value="RASGEF_CAT"/>
    <property type="match status" value="1"/>
</dbReference>
<evidence type="ECO:0000256" key="1">
    <source>
        <dbReference type="SAM" id="MobiDB-lite"/>
    </source>
</evidence>
<dbReference type="InterPro" id="IPR001895">
    <property type="entry name" value="RASGEF_cat_dom"/>
</dbReference>
<dbReference type="PROSITE" id="PS00720">
    <property type="entry name" value="RASGEF"/>
    <property type="match status" value="1"/>
</dbReference>
<feature type="region of interest" description="Disordered" evidence="1">
    <location>
        <begin position="238"/>
        <end position="304"/>
    </location>
</feature>
<gene>
    <name evidence="2" type="ORF">PACLA_8A084380</name>
</gene>
<dbReference type="PANTHER" id="PTHR23113:SF224">
    <property type="entry name" value="RAP GUANINE NUCLEOTIDE EXCHANGE FACTOR 1"/>
    <property type="match status" value="1"/>
</dbReference>
<proteinExistence type="predicted"/>
<sequence>MDVEDSPAKLRRPTGSTLLRMIKKQAQKSPSSLSRHASLNEHGNSNKRRSTIVRADSFKKALHVAVDDNNSGTLKPAKTQNRDVEEFERYHKDVKSAVNYFRIVVEKKIVSKVPDNITILLESVIHIDSMLDSCLKLQASAGLMEMRKTMQSCISKLVKWGDDVLIKSAIMLDIEKGLNHLNALEKSIQELHDSAIPRLQKASLNRQIRDSVLLLQPEDILSTKGEVVKTKLSKSHSDGSLKSVLENGKNGALGAEENRRDSGISERSAYSDNSATSESPPVSTHFTDSGTCLSETPSITSVEDSPLAVRAWSPATRSFLDEPPSSPLSPFSPRSVGSSREMAFSSSTLSSSTRTVSKTTTYHQTSQSQATDWSKKTEKVTQYMHENQQVQHHQYWNHNSESRTESISSFGSSTIDRGSTDLSDSQSIEELDEVPEMIGARSMVERAQFVSSTENATSSKKKAFQVYIQVLGEYKKPTEEFLERTMSVNSVYDNYQDMRNFTVEKMASALGDNKGTTLIHAKIPLTQKPDWKQPLSPTSDSRKTKSLDYRSLPKMKIKLPPMIGDEKLAPPDVSMTHATSESSLSSSSDEECTPPLDSLDVSKFLVFREEPSGSILYGGVADALIVHATNSSKKDFVYSEAFITTYRAFITPHELISRLVYRGHRMKEKQHKRAGNNAFLLLLRVIDDLVAPIPKNILDMLVKESHHLFSNGELMFGKKVRDRIIPKSEMHYHMDSITFTTAESVDRHCSIFSFHSEDIARQLTIQDAQYYSRIEIPEILSWGKAQNEDLAPNLAAFTEHFNQVSYWCRTYILSFTKVHDREKVYAKFLKIMKFLRKFNNFNSLLAIYSALDCSAIRRLEFPKVSTECLAQFSSLIESEGSFRIYRAALAQAKPPCIPYLGLILQDVTFTYMGNKDELPDGKVNFYKCWQLFQMLEEFKKFRISKYEFDRDPKIMAFFGGFQNYLNEDELYNRSLELKPRAS</sequence>
<feature type="region of interest" description="Disordered" evidence="1">
    <location>
        <begin position="318"/>
        <end position="374"/>
    </location>
</feature>
<dbReference type="Gene3D" id="1.20.870.10">
    <property type="entry name" value="Son of sevenless (SoS) protein Chain: S domain 1"/>
    <property type="match status" value="1"/>
</dbReference>
<dbReference type="GO" id="GO:0005886">
    <property type="term" value="C:plasma membrane"/>
    <property type="evidence" value="ECO:0007669"/>
    <property type="project" value="TreeGrafter"/>
</dbReference>
<dbReference type="GO" id="GO:0005085">
    <property type="term" value="F:guanyl-nucleotide exchange factor activity"/>
    <property type="evidence" value="ECO:0007669"/>
    <property type="project" value="InterPro"/>
</dbReference>
<dbReference type="InterPro" id="IPR019804">
    <property type="entry name" value="Ras_G-nucl-exch_fac_CS"/>
</dbReference>
<reference evidence="2" key="1">
    <citation type="submission" date="2020-04" db="EMBL/GenBank/DDBJ databases">
        <authorList>
            <person name="Alioto T."/>
            <person name="Alioto T."/>
            <person name="Gomez Garrido J."/>
        </authorList>
    </citation>
    <scope>NUCLEOTIDE SEQUENCE</scope>
    <source>
        <strain evidence="2">A484AB</strain>
    </source>
</reference>
<keyword evidence="3" id="KW-1185">Reference proteome</keyword>
<comment type="caution">
    <text evidence="2">The sequence shown here is derived from an EMBL/GenBank/DDBJ whole genome shotgun (WGS) entry which is preliminary data.</text>
</comment>
<dbReference type="EMBL" id="CACRXK020001174">
    <property type="protein sequence ID" value="CAB3987431.1"/>
    <property type="molecule type" value="Genomic_DNA"/>
</dbReference>
<dbReference type="OrthoDB" id="25179at2759"/>
<accession>A0A7D9DJK4</accession>
<feature type="region of interest" description="Disordered" evidence="1">
    <location>
        <begin position="398"/>
        <end position="426"/>
    </location>
</feature>
<evidence type="ECO:0000313" key="3">
    <source>
        <dbReference type="Proteomes" id="UP001152795"/>
    </source>
</evidence>
<dbReference type="InterPro" id="IPR023578">
    <property type="entry name" value="Ras_GEF_dom_sf"/>
</dbReference>
<dbReference type="Pfam" id="PF00617">
    <property type="entry name" value="RasGEF"/>
    <property type="match status" value="1"/>
</dbReference>
<dbReference type="GO" id="GO:0007265">
    <property type="term" value="P:Ras protein signal transduction"/>
    <property type="evidence" value="ECO:0007669"/>
    <property type="project" value="TreeGrafter"/>
</dbReference>
<feature type="compositionally biased region" description="Polar residues" evidence="1">
    <location>
        <begin position="362"/>
        <end position="372"/>
    </location>
</feature>
<dbReference type="InterPro" id="IPR036964">
    <property type="entry name" value="RASGEF_cat_dom_sf"/>
</dbReference>
<dbReference type="SMART" id="SM00147">
    <property type="entry name" value="RasGEF"/>
    <property type="match status" value="1"/>
</dbReference>
<feature type="compositionally biased region" description="Low complexity" evidence="1">
    <location>
        <begin position="345"/>
        <end position="361"/>
    </location>
</feature>
<evidence type="ECO:0000313" key="2">
    <source>
        <dbReference type="EMBL" id="CAB3987431.1"/>
    </source>
</evidence>
<organism evidence="2 3">
    <name type="scientific">Paramuricea clavata</name>
    <name type="common">Red gorgonian</name>
    <name type="synonym">Violescent sea-whip</name>
    <dbReference type="NCBI Taxonomy" id="317549"/>
    <lineage>
        <taxon>Eukaryota</taxon>
        <taxon>Metazoa</taxon>
        <taxon>Cnidaria</taxon>
        <taxon>Anthozoa</taxon>
        <taxon>Octocorallia</taxon>
        <taxon>Malacalcyonacea</taxon>
        <taxon>Plexauridae</taxon>
        <taxon>Paramuricea</taxon>
    </lineage>
</organism>
<protein>
    <submittedName>
        <fullName evidence="2">Rap guanine nucleotide exchange factor 1-like</fullName>
    </submittedName>
</protein>
<feature type="region of interest" description="Disordered" evidence="1">
    <location>
        <begin position="562"/>
        <end position="595"/>
    </location>
</feature>